<comment type="caution">
    <text evidence="2">The sequence shown here is derived from an EMBL/GenBank/DDBJ whole genome shotgun (WGS) entry which is preliminary data.</text>
</comment>
<name>A0A5B7E5B8_PORTR</name>
<dbReference type="AlphaFoldDB" id="A0A5B7E5B8"/>
<feature type="compositionally biased region" description="Basic and acidic residues" evidence="1">
    <location>
        <begin position="578"/>
        <end position="591"/>
    </location>
</feature>
<sequence>MMTVNVQTTGGLLQGQIYDASDDDGRKNRPESLMRRKSSTGSMKRKENDEDNNQAKDEKQLDQEDNSSAGYLLPDLEEYMNTPRRSSKGDDKQESLIRTPVTQISNRSPRGSISAFSTSTERRRSVNDISFNIQPRKSITEMTPKMQKQIAKFENSYPEEEIGEAAQIRVETNRRSSRNIDDVSDYRRRRSSTKDEGFDLTRRRSSTRDEALDLNRRRSSTRDEIIDPNRRSLNRDETFYPQQRRSSTKDEILEPNRRRSSTKDEDIDLNRRKSSTRDENFYPNQRMSSMRDQVPNPGRKSSIRNEPDSNSRKLSTDYESVYLDQHKSSTRNDSVDEDDTRISTERRKSSTRDDVLVYGRRKSSAGGDIVYIDQRRLSSKENLPGMERRPSLKEKVTTIEKNWIISENIDALERRLSNQNPEVEPESEGKASETPEVPVIQVRRFSDLVDEDYINVDDEELEEQFRKSMTPYLKYRKSVSDLEPYLQHQEEITKMTPEIKTMMEVNEMSSENEFGESVNNRSPPLLSENLTEDRSPQETADDSKLNEETLNYLVRRFSSQPIPDHKSLQPDIIPWDGDNSHDVSPDTKENDNNVLKEVMTLPRRRSSIVLEERWSKRNSQAEQESSPFKKPTEDLESLSSIDTSPHIEDSLLTASSSIGHDSYAEQGARSPRGSSTGQESHSPRGSYLSPDELEVPIREDQRRKSLTTTFFDFVVRRLSAQVDEGIDIMPQENDTDDSEREEQRGETVKSRIRITGWNRK</sequence>
<evidence type="ECO:0000313" key="2">
    <source>
        <dbReference type="EMBL" id="MPC29181.1"/>
    </source>
</evidence>
<proteinExistence type="predicted"/>
<feature type="compositionally biased region" description="Polar residues" evidence="1">
    <location>
        <begin position="617"/>
        <end position="626"/>
    </location>
</feature>
<reference evidence="2 3" key="1">
    <citation type="submission" date="2019-05" db="EMBL/GenBank/DDBJ databases">
        <title>Another draft genome of Portunus trituberculatus and its Hox gene families provides insights of decapod evolution.</title>
        <authorList>
            <person name="Jeong J.-H."/>
            <person name="Song I."/>
            <person name="Kim S."/>
            <person name="Choi T."/>
            <person name="Kim D."/>
            <person name="Ryu S."/>
            <person name="Kim W."/>
        </authorList>
    </citation>
    <scope>NUCLEOTIDE SEQUENCE [LARGE SCALE GENOMIC DNA]</scope>
    <source>
        <tissue evidence="2">Muscle</tissue>
    </source>
</reference>
<protein>
    <submittedName>
        <fullName evidence="2">Uncharacterized protein</fullName>
    </submittedName>
</protein>
<feature type="region of interest" description="Disordered" evidence="1">
    <location>
        <begin position="612"/>
        <end position="701"/>
    </location>
</feature>
<feature type="compositionally biased region" description="Basic and acidic residues" evidence="1">
    <location>
        <begin position="247"/>
        <end position="280"/>
    </location>
</feature>
<accession>A0A5B7E5B8</accession>
<feature type="compositionally biased region" description="Basic and acidic residues" evidence="1">
    <location>
        <begin position="303"/>
        <end position="316"/>
    </location>
</feature>
<feature type="region of interest" description="Disordered" evidence="1">
    <location>
        <begin position="1"/>
        <end position="123"/>
    </location>
</feature>
<dbReference type="Proteomes" id="UP000324222">
    <property type="component" value="Unassembled WGS sequence"/>
</dbReference>
<dbReference type="OrthoDB" id="6381704at2759"/>
<feature type="compositionally biased region" description="Polar residues" evidence="1">
    <location>
        <begin position="100"/>
        <end position="119"/>
    </location>
</feature>
<feature type="compositionally biased region" description="Basic and acidic residues" evidence="1">
    <location>
        <begin position="171"/>
        <end position="238"/>
    </location>
</feature>
<feature type="region of interest" description="Disordered" evidence="1">
    <location>
        <begin position="509"/>
        <end position="546"/>
    </location>
</feature>
<feature type="compositionally biased region" description="Polar residues" evidence="1">
    <location>
        <begin position="282"/>
        <end position="291"/>
    </location>
</feature>
<gene>
    <name evidence="2" type="ORF">E2C01_022402</name>
</gene>
<feature type="region of interest" description="Disordered" evidence="1">
    <location>
        <begin position="561"/>
        <end position="596"/>
    </location>
</feature>
<feature type="region of interest" description="Disordered" evidence="1">
    <location>
        <begin position="170"/>
        <end position="353"/>
    </location>
</feature>
<dbReference type="EMBL" id="VSRR010002029">
    <property type="protein sequence ID" value="MPC29181.1"/>
    <property type="molecule type" value="Genomic_DNA"/>
</dbReference>
<feature type="compositionally biased region" description="Polar residues" evidence="1">
    <location>
        <begin position="1"/>
        <end position="11"/>
    </location>
</feature>
<keyword evidence="3" id="KW-1185">Reference proteome</keyword>
<feature type="compositionally biased region" description="Basic and acidic residues" evidence="1">
    <location>
        <begin position="44"/>
        <end position="62"/>
    </location>
</feature>
<feature type="compositionally biased region" description="Basic and acidic residues" evidence="1">
    <location>
        <begin position="340"/>
        <end position="353"/>
    </location>
</feature>
<evidence type="ECO:0000256" key="1">
    <source>
        <dbReference type="SAM" id="MobiDB-lite"/>
    </source>
</evidence>
<feature type="compositionally biased region" description="Basic and acidic residues" evidence="1">
    <location>
        <begin position="531"/>
        <end position="546"/>
    </location>
</feature>
<feature type="compositionally biased region" description="Basic and acidic residues" evidence="1">
    <location>
        <begin position="23"/>
        <end position="34"/>
    </location>
</feature>
<feature type="region of interest" description="Disordered" evidence="1">
    <location>
        <begin position="725"/>
        <end position="760"/>
    </location>
</feature>
<evidence type="ECO:0000313" key="3">
    <source>
        <dbReference type="Proteomes" id="UP000324222"/>
    </source>
</evidence>
<organism evidence="2 3">
    <name type="scientific">Portunus trituberculatus</name>
    <name type="common">Swimming crab</name>
    <name type="synonym">Neptunus trituberculatus</name>
    <dbReference type="NCBI Taxonomy" id="210409"/>
    <lineage>
        <taxon>Eukaryota</taxon>
        <taxon>Metazoa</taxon>
        <taxon>Ecdysozoa</taxon>
        <taxon>Arthropoda</taxon>
        <taxon>Crustacea</taxon>
        <taxon>Multicrustacea</taxon>
        <taxon>Malacostraca</taxon>
        <taxon>Eumalacostraca</taxon>
        <taxon>Eucarida</taxon>
        <taxon>Decapoda</taxon>
        <taxon>Pleocyemata</taxon>
        <taxon>Brachyura</taxon>
        <taxon>Eubrachyura</taxon>
        <taxon>Portunoidea</taxon>
        <taxon>Portunidae</taxon>
        <taxon>Portuninae</taxon>
        <taxon>Portunus</taxon>
    </lineage>
</organism>